<comment type="cofactor">
    <cofactor evidence="4">
        <name>Mg(2+)</name>
        <dbReference type="ChEBI" id="CHEBI:18420"/>
    </cofactor>
</comment>
<reference evidence="16 17" key="1">
    <citation type="journal article" date="2014" name="Genome Announc.">
        <title>Draft genome sequences of eight enterohepatic helicobacter species isolated from both laboratory and wild rodents.</title>
        <authorList>
            <person name="Sheh A."/>
            <person name="Shen Z."/>
            <person name="Fox J.G."/>
        </authorList>
    </citation>
    <scope>NUCLEOTIDE SEQUENCE [LARGE SCALE GENOMIC DNA]</scope>
    <source>
        <strain evidence="16 17">MIT 97-6194</strain>
    </source>
</reference>
<dbReference type="EMBL" id="QBIU01000001">
    <property type="protein sequence ID" value="MWV69375.1"/>
    <property type="molecule type" value="Genomic_DNA"/>
</dbReference>
<keyword evidence="17" id="KW-1185">Reference proteome</keyword>
<evidence type="ECO:0000256" key="13">
    <source>
        <dbReference type="ARBA" id="ARBA00049473"/>
    </source>
</evidence>
<dbReference type="PANTHER" id="PTHR43522:SF2">
    <property type="entry name" value="TRANSKETOLASE 1-RELATED"/>
    <property type="match status" value="1"/>
</dbReference>
<evidence type="ECO:0000256" key="3">
    <source>
        <dbReference type="ARBA" id="ARBA00001941"/>
    </source>
</evidence>
<evidence type="ECO:0000256" key="11">
    <source>
        <dbReference type="ARBA" id="ARBA00022842"/>
    </source>
</evidence>
<evidence type="ECO:0000259" key="14">
    <source>
        <dbReference type="SMART" id="SM00861"/>
    </source>
</evidence>
<dbReference type="GO" id="GO:0006098">
    <property type="term" value="P:pentose-phosphate shunt"/>
    <property type="evidence" value="ECO:0007669"/>
    <property type="project" value="TreeGrafter"/>
</dbReference>
<comment type="subunit">
    <text evidence="6">Homodimer.</text>
</comment>
<dbReference type="OrthoDB" id="8732661at2"/>
<dbReference type="Proteomes" id="UP000477070">
    <property type="component" value="Unassembled WGS sequence"/>
</dbReference>
<dbReference type="Proteomes" id="UP000029714">
    <property type="component" value="Unassembled WGS sequence"/>
</dbReference>
<evidence type="ECO:0000256" key="4">
    <source>
        <dbReference type="ARBA" id="ARBA00001946"/>
    </source>
</evidence>
<dbReference type="CDD" id="cd07033">
    <property type="entry name" value="TPP_PYR_DXS_TK_like"/>
    <property type="match status" value="1"/>
</dbReference>
<accession>A0A347W748</accession>
<comment type="cofactor">
    <cofactor evidence="1">
        <name>Ca(2+)</name>
        <dbReference type="ChEBI" id="CHEBI:29108"/>
    </cofactor>
</comment>
<evidence type="ECO:0000313" key="18">
    <source>
        <dbReference type="Proteomes" id="UP000477070"/>
    </source>
</evidence>
<dbReference type="SMART" id="SM00861">
    <property type="entry name" value="Transket_pyr"/>
    <property type="match status" value="1"/>
</dbReference>
<dbReference type="EC" id="2.2.1.1" evidence="7"/>
<dbReference type="GO" id="GO:0005829">
    <property type="term" value="C:cytosol"/>
    <property type="evidence" value="ECO:0007669"/>
    <property type="project" value="TreeGrafter"/>
</dbReference>
<dbReference type="GO" id="GO:0004802">
    <property type="term" value="F:transketolase activity"/>
    <property type="evidence" value="ECO:0007669"/>
    <property type="project" value="UniProtKB-EC"/>
</dbReference>
<evidence type="ECO:0000256" key="8">
    <source>
        <dbReference type="ARBA" id="ARBA00022679"/>
    </source>
</evidence>
<evidence type="ECO:0000256" key="1">
    <source>
        <dbReference type="ARBA" id="ARBA00001913"/>
    </source>
</evidence>
<evidence type="ECO:0000256" key="9">
    <source>
        <dbReference type="ARBA" id="ARBA00022723"/>
    </source>
</evidence>
<dbReference type="PROSITE" id="PS00802">
    <property type="entry name" value="TRANSKETOLASE_2"/>
    <property type="match status" value="1"/>
</dbReference>
<evidence type="ECO:0000313" key="15">
    <source>
        <dbReference type="EMBL" id="MWV69375.1"/>
    </source>
</evidence>
<comment type="catalytic activity">
    <reaction evidence="13">
        <text>D-sedoheptulose 7-phosphate + D-glyceraldehyde 3-phosphate = aldehydo-D-ribose 5-phosphate + D-xylulose 5-phosphate</text>
        <dbReference type="Rhea" id="RHEA:10508"/>
        <dbReference type="ChEBI" id="CHEBI:57483"/>
        <dbReference type="ChEBI" id="CHEBI:57737"/>
        <dbReference type="ChEBI" id="CHEBI:58273"/>
        <dbReference type="ChEBI" id="CHEBI:59776"/>
        <dbReference type="EC" id="2.2.1.1"/>
    </reaction>
</comment>
<keyword evidence="9" id="KW-0479">Metal-binding</keyword>
<proteinExistence type="predicted"/>
<evidence type="ECO:0000256" key="10">
    <source>
        <dbReference type="ARBA" id="ARBA00022837"/>
    </source>
</evidence>
<dbReference type="GO" id="GO:0046872">
    <property type="term" value="F:metal ion binding"/>
    <property type="evidence" value="ECO:0007669"/>
    <property type="project" value="UniProtKB-KW"/>
</dbReference>
<evidence type="ECO:0000256" key="6">
    <source>
        <dbReference type="ARBA" id="ARBA00011738"/>
    </source>
</evidence>
<gene>
    <name evidence="15" type="ORF">DCO61_04975</name>
    <name evidence="16" type="ORF">LS64_003715</name>
</gene>
<dbReference type="InterPro" id="IPR055152">
    <property type="entry name" value="Transketolase-like_C_2"/>
</dbReference>
<keyword evidence="10" id="KW-0106">Calcium</keyword>
<dbReference type="Gene3D" id="3.40.50.920">
    <property type="match status" value="2"/>
</dbReference>
<dbReference type="FunFam" id="3.40.50.970:FF:000045">
    <property type="entry name" value="Transketolase"/>
    <property type="match status" value="1"/>
</dbReference>
<keyword evidence="8" id="KW-0808">Transferase</keyword>
<evidence type="ECO:0000313" key="17">
    <source>
        <dbReference type="Proteomes" id="UP000029714"/>
    </source>
</evidence>
<dbReference type="Gene3D" id="3.40.50.970">
    <property type="match status" value="1"/>
</dbReference>
<evidence type="ECO:0000256" key="2">
    <source>
        <dbReference type="ARBA" id="ARBA00001936"/>
    </source>
</evidence>
<dbReference type="Pfam" id="PF02779">
    <property type="entry name" value="Transket_pyr"/>
    <property type="match status" value="1"/>
</dbReference>
<reference evidence="16 17" key="2">
    <citation type="journal article" date="2016" name="Infect. Immun.">
        <title>Helicobacter saguini, a Novel Helicobacter Isolated from Cotton-Top Tamarins with Ulcerative Colitis, Has Proinflammatory Properties and Induces Typhlocolitis and Dysplasia in Gnotobiotic IL-10-/- Mice.</title>
        <authorList>
            <person name="Shen Z."/>
            <person name="Mannion A."/>
            <person name="Whary M.T."/>
            <person name="Muthupalani S."/>
            <person name="Sheh A."/>
            <person name="Feng Y."/>
            <person name="Gong G."/>
            <person name="Vandamme P."/>
            <person name="Holcombe H.R."/>
            <person name="Paster B.J."/>
            <person name="Fox J.G."/>
        </authorList>
    </citation>
    <scope>NUCLEOTIDE SEQUENCE [LARGE SCALE GENOMIC DNA]</scope>
    <source>
        <strain evidence="16 17">MIT 97-6194</strain>
    </source>
</reference>
<dbReference type="EMBL" id="JRMP02000004">
    <property type="protein sequence ID" value="TLD95083.1"/>
    <property type="molecule type" value="Genomic_DNA"/>
</dbReference>
<dbReference type="InterPro" id="IPR020826">
    <property type="entry name" value="Transketolase_BS"/>
</dbReference>
<keyword evidence="12" id="KW-0786">Thiamine pyrophosphate</keyword>
<dbReference type="SUPFAM" id="SSF52922">
    <property type="entry name" value="TK C-terminal domain-like"/>
    <property type="match status" value="2"/>
</dbReference>
<protein>
    <recommendedName>
        <fullName evidence="7">transketolase</fullName>
        <ecNumber evidence="7">2.2.1.1</ecNumber>
    </recommendedName>
</protein>
<dbReference type="STRING" id="1548018.LS64_11760"/>
<feature type="domain" description="Transketolase-like pyrimidine-binding" evidence="14">
    <location>
        <begin position="34"/>
        <end position="200"/>
    </location>
</feature>
<evidence type="ECO:0000256" key="5">
    <source>
        <dbReference type="ARBA" id="ARBA00001964"/>
    </source>
</evidence>
<evidence type="ECO:0000256" key="7">
    <source>
        <dbReference type="ARBA" id="ARBA00013152"/>
    </source>
</evidence>
<dbReference type="PANTHER" id="PTHR43522">
    <property type="entry name" value="TRANSKETOLASE"/>
    <property type="match status" value="1"/>
</dbReference>
<comment type="cofactor">
    <cofactor evidence="2">
        <name>Mn(2+)</name>
        <dbReference type="ChEBI" id="CHEBI:29035"/>
    </cofactor>
</comment>
<dbReference type="InterPro" id="IPR005475">
    <property type="entry name" value="Transketolase-like_Pyr-bd"/>
</dbReference>
<name>A0A347W748_9HELI</name>
<comment type="caution">
    <text evidence="16">The sequence shown here is derived from an EMBL/GenBank/DDBJ whole genome shotgun (WGS) entry which is preliminary data.</text>
</comment>
<reference evidence="15 18" key="4">
    <citation type="submission" date="2019-12" db="EMBL/GenBank/DDBJ databases">
        <title>Multi-Generational Helicobacter saguini Isolates.</title>
        <authorList>
            <person name="Mannion A."/>
            <person name="Shen Z."/>
            <person name="Fox J.G."/>
        </authorList>
    </citation>
    <scope>NUCLEOTIDE SEQUENCE [LARGE SCALE GENOMIC DNA]</scope>
    <source>
        <strain evidence="15">16-048</strain>
        <strain evidence="18">16-048 (F4)</strain>
    </source>
</reference>
<evidence type="ECO:0000256" key="12">
    <source>
        <dbReference type="ARBA" id="ARBA00023052"/>
    </source>
</evidence>
<evidence type="ECO:0000313" key="16">
    <source>
        <dbReference type="EMBL" id="TLD95083.1"/>
    </source>
</evidence>
<keyword evidence="11" id="KW-0460">Magnesium</keyword>
<dbReference type="InterPro" id="IPR009014">
    <property type="entry name" value="Transketo_C/PFOR_II"/>
</dbReference>
<comment type="cofactor">
    <cofactor evidence="5">
        <name>thiamine diphosphate</name>
        <dbReference type="ChEBI" id="CHEBI:58937"/>
    </cofactor>
</comment>
<reference evidence="16" key="3">
    <citation type="submission" date="2018-04" db="EMBL/GenBank/DDBJ databases">
        <authorList>
            <person name="Sheh A."/>
            <person name="Shen Z."/>
            <person name="Mannion A.J."/>
            <person name="Fox J.G."/>
        </authorList>
    </citation>
    <scope>NUCLEOTIDE SEQUENCE</scope>
    <source>
        <strain evidence="16">MIT 97-6194</strain>
    </source>
</reference>
<organism evidence="16 17">
    <name type="scientific">Helicobacter saguini</name>
    <dbReference type="NCBI Taxonomy" id="1548018"/>
    <lineage>
        <taxon>Bacteria</taxon>
        <taxon>Pseudomonadati</taxon>
        <taxon>Campylobacterota</taxon>
        <taxon>Epsilonproteobacteria</taxon>
        <taxon>Campylobacterales</taxon>
        <taxon>Helicobacteraceae</taxon>
        <taxon>Helicobacter</taxon>
    </lineage>
</organism>
<dbReference type="InterPro" id="IPR033247">
    <property type="entry name" value="Transketolase_fam"/>
</dbReference>
<dbReference type="InterPro" id="IPR029061">
    <property type="entry name" value="THDP-binding"/>
</dbReference>
<dbReference type="SUPFAM" id="SSF52518">
    <property type="entry name" value="Thiamin diphosphate-binding fold (THDP-binding)"/>
    <property type="match status" value="1"/>
</dbReference>
<dbReference type="AlphaFoldDB" id="A0A347W748"/>
<comment type="cofactor">
    <cofactor evidence="3">
        <name>Co(2+)</name>
        <dbReference type="ChEBI" id="CHEBI:48828"/>
    </cofactor>
</comment>
<sequence length="393" mass="43194">MRLKEFSNVIFPHFSDPVSLQNAKVTKLDSKNAIATRASNGKILNAIAKFNASFIGGSADLAPSNNTAIKDSKDFPQGVNMHFGIREHAMGAISNAFANYGIFTPFCATFFVFSDYLAPSIRIAALMKSQVFYIFTHDSIGVGEDGATHEPIEQLSHLRAMPNLLNWRVADANENVCAWQNALDINLPQSFILSRQNLPLIESSAITRESVGRGGYVISSSILAGENPQITLLASGSEVSLAIKTQEILESSNIAEFLKNSDLKALLEQKIIDFTKRKNALHFESKVRPSEIDSILTDVLKRAKKFSKGISTQVVSLPCFELFSLQDSEYKREVFKDSKVLGIEASRGLELFRICDDVLGMEGFGASGKGDLLFKKYGFSIEGIIFLVLEMLG</sequence>
<dbReference type="Pfam" id="PF22613">
    <property type="entry name" value="Transketolase_C_1"/>
    <property type="match status" value="2"/>
</dbReference>